<evidence type="ECO:0000256" key="1">
    <source>
        <dbReference type="SAM" id="Phobius"/>
    </source>
</evidence>
<dbReference type="RefSeq" id="WP_250604163.1">
    <property type="nucleotide sequence ID" value="NZ_JAMOKX010000003.1"/>
</dbReference>
<protein>
    <submittedName>
        <fullName evidence="2">DUF5408 family protein</fullName>
    </submittedName>
</protein>
<proteinExistence type="predicted"/>
<dbReference type="InterPro" id="IPR035366">
    <property type="entry name" value="DUF5408"/>
</dbReference>
<evidence type="ECO:0000313" key="2">
    <source>
        <dbReference type="EMBL" id="MCL9819455.1"/>
    </source>
</evidence>
<accession>A0ABT0TU43</accession>
<feature type="transmembrane region" description="Helical" evidence="1">
    <location>
        <begin position="21"/>
        <end position="41"/>
    </location>
</feature>
<dbReference type="EMBL" id="JAMOKX010000003">
    <property type="protein sequence ID" value="MCL9819455.1"/>
    <property type="molecule type" value="Genomic_DNA"/>
</dbReference>
<dbReference type="Proteomes" id="UP001057522">
    <property type="component" value="Unassembled WGS sequence"/>
</dbReference>
<reference evidence="2" key="1">
    <citation type="submission" date="2022-06" db="EMBL/GenBank/DDBJ databases">
        <title>Helicobacter colisuis sp. nov.</title>
        <authorList>
            <person name="Papic B."/>
            <person name="Gruntar I."/>
        </authorList>
    </citation>
    <scope>NUCLEOTIDE SEQUENCE</scope>
    <source>
        <strain evidence="2">11154-15</strain>
    </source>
</reference>
<keyword evidence="1" id="KW-1133">Transmembrane helix</keyword>
<gene>
    <name evidence="2" type="ORF">NCR95_04630</name>
</gene>
<comment type="caution">
    <text evidence="2">The sequence shown here is derived from an EMBL/GenBank/DDBJ whole genome shotgun (WGS) entry which is preliminary data.</text>
</comment>
<evidence type="ECO:0000313" key="3">
    <source>
        <dbReference type="Proteomes" id="UP001057522"/>
    </source>
</evidence>
<dbReference type="Pfam" id="PF17402">
    <property type="entry name" value="DUF5408"/>
    <property type="match status" value="1"/>
</dbReference>
<keyword evidence="3" id="KW-1185">Reference proteome</keyword>
<sequence length="69" mass="7746">MENLNKEINHSNKTAIKAVKIALVCCVITIIFATLSLWVLLNQITATANLSKNQKILEQKILALEKQQK</sequence>
<name>A0ABT0TU43_9HELI</name>
<keyword evidence="1" id="KW-0472">Membrane</keyword>
<keyword evidence="1" id="KW-0812">Transmembrane</keyword>
<organism evidence="2 3">
    <name type="scientific">Helicobacter colisuis</name>
    <dbReference type="NCBI Taxonomy" id="2949739"/>
    <lineage>
        <taxon>Bacteria</taxon>
        <taxon>Pseudomonadati</taxon>
        <taxon>Campylobacterota</taxon>
        <taxon>Epsilonproteobacteria</taxon>
        <taxon>Campylobacterales</taxon>
        <taxon>Helicobacteraceae</taxon>
        <taxon>Helicobacter</taxon>
    </lineage>
</organism>